<dbReference type="Proteomes" id="UP000218334">
    <property type="component" value="Unassembled WGS sequence"/>
</dbReference>
<keyword evidence="3" id="KW-1185">Reference proteome</keyword>
<accession>A0A2H3BAQ5</accession>
<evidence type="ECO:0000313" key="2">
    <source>
        <dbReference type="EMBL" id="PBK67935.1"/>
    </source>
</evidence>
<sequence>MHCVEWEATPRGWEPIGPPRTPSPPGWGNGDQWWGDLAEGEWGSEGQWGSGPWGQDSEAGVQDSDRGAAWGQDPDAGVSYVADPEDGEVPGEPDHDKMVTQLHACVNFETVQPVPTLMHADLWDYFIHPDLHSCIPNCDIEFVMLKLVKPQGPAYTPDQHAHLRKNAVYYYKAKQAGPIALAGFLAKFYAEWFLLFQLDNSLSDLD</sequence>
<dbReference type="AlphaFoldDB" id="A0A2H3BAQ5"/>
<evidence type="ECO:0000256" key="1">
    <source>
        <dbReference type="SAM" id="MobiDB-lite"/>
    </source>
</evidence>
<name>A0A2H3BAQ5_9AGAR</name>
<feature type="region of interest" description="Disordered" evidence="1">
    <location>
        <begin position="1"/>
        <end position="95"/>
    </location>
</feature>
<evidence type="ECO:0000313" key="3">
    <source>
        <dbReference type="Proteomes" id="UP000218334"/>
    </source>
</evidence>
<reference evidence="3" key="1">
    <citation type="journal article" date="2017" name="Nat. Ecol. Evol.">
        <title>Genome expansion and lineage-specific genetic innovations in the forest pathogenic fungi Armillaria.</title>
        <authorList>
            <person name="Sipos G."/>
            <person name="Prasanna A.N."/>
            <person name="Walter M.C."/>
            <person name="O'Connor E."/>
            <person name="Balint B."/>
            <person name="Krizsan K."/>
            <person name="Kiss B."/>
            <person name="Hess J."/>
            <person name="Varga T."/>
            <person name="Slot J."/>
            <person name="Riley R."/>
            <person name="Boka B."/>
            <person name="Rigling D."/>
            <person name="Barry K."/>
            <person name="Lee J."/>
            <person name="Mihaltcheva S."/>
            <person name="LaButti K."/>
            <person name="Lipzen A."/>
            <person name="Waldron R."/>
            <person name="Moloney N.M."/>
            <person name="Sperisen C."/>
            <person name="Kredics L."/>
            <person name="Vagvoelgyi C."/>
            <person name="Patrignani A."/>
            <person name="Fitzpatrick D."/>
            <person name="Nagy I."/>
            <person name="Doyle S."/>
            <person name="Anderson J.B."/>
            <person name="Grigoriev I.V."/>
            <person name="Gueldener U."/>
            <person name="Muensterkoetter M."/>
            <person name="Nagy L.G."/>
        </authorList>
    </citation>
    <scope>NUCLEOTIDE SEQUENCE [LARGE SCALE GENOMIC DNA]</scope>
    <source>
        <strain evidence="3">28-4</strain>
    </source>
</reference>
<feature type="compositionally biased region" description="Pro residues" evidence="1">
    <location>
        <begin position="16"/>
        <end position="25"/>
    </location>
</feature>
<protein>
    <submittedName>
        <fullName evidence="2">Uncharacterized protein</fullName>
    </submittedName>
</protein>
<gene>
    <name evidence="2" type="ORF">ARMSODRAFT_1019980</name>
</gene>
<dbReference type="EMBL" id="KZ293434">
    <property type="protein sequence ID" value="PBK67935.1"/>
    <property type="molecule type" value="Genomic_DNA"/>
</dbReference>
<organism evidence="2 3">
    <name type="scientific">Armillaria solidipes</name>
    <dbReference type="NCBI Taxonomy" id="1076256"/>
    <lineage>
        <taxon>Eukaryota</taxon>
        <taxon>Fungi</taxon>
        <taxon>Dikarya</taxon>
        <taxon>Basidiomycota</taxon>
        <taxon>Agaricomycotina</taxon>
        <taxon>Agaricomycetes</taxon>
        <taxon>Agaricomycetidae</taxon>
        <taxon>Agaricales</taxon>
        <taxon>Marasmiineae</taxon>
        <taxon>Physalacriaceae</taxon>
        <taxon>Armillaria</taxon>
    </lineage>
</organism>
<proteinExistence type="predicted"/>